<evidence type="ECO:0000256" key="5">
    <source>
        <dbReference type="ARBA" id="ARBA00022723"/>
    </source>
</evidence>
<keyword evidence="10" id="KW-0443">Lipid metabolism</keyword>
<dbReference type="PANTHER" id="PTHR12358">
    <property type="entry name" value="SPHINGOSINE KINASE"/>
    <property type="match status" value="1"/>
</dbReference>
<keyword evidence="7 14" id="KW-0418">Kinase</keyword>
<comment type="similarity">
    <text evidence="2">Belongs to the diacylglycerol/lipid kinase family.</text>
</comment>
<evidence type="ECO:0000256" key="3">
    <source>
        <dbReference type="ARBA" id="ARBA00022516"/>
    </source>
</evidence>
<dbReference type="EMBL" id="JBHSUA010000013">
    <property type="protein sequence ID" value="MFC6396603.1"/>
    <property type="molecule type" value="Genomic_DNA"/>
</dbReference>
<reference evidence="15" key="1">
    <citation type="journal article" date="2019" name="Int. J. Syst. Evol. Microbiol.">
        <title>The Global Catalogue of Microorganisms (GCM) 10K type strain sequencing project: providing services to taxonomists for standard genome sequencing and annotation.</title>
        <authorList>
            <consortium name="The Broad Institute Genomics Platform"/>
            <consortium name="The Broad Institute Genome Sequencing Center for Infectious Disease"/>
            <person name="Wu L."/>
            <person name="Ma J."/>
        </authorList>
    </citation>
    <scope>NUCLEOTIDE SEQUENCE [LARGE SCALE GENOMIC DNA]</scope>
    <source>
        <strain evidence="15">CGMCC 1.15277</strain>
    </source>
</reference>
<evidence type="ECO:0000256" key="8">
    <source>
        <dbReference type="ARBA" id="ARBA00022840"/>
    </source>
</evidence>
<dbReference type="PROSITE" id="PS50146">
    <property type="entry name" value="DAGK"/>
    <property type="match status" value="1"/>
</dbReference>
<dbReference type="InterPro" id="IPR045540">
    <property type="entry name" value="YegS/DAGK_C"/>
</dbReference>
<keyword evidence="9" id="KW-0460">Magnesium</keyword>
<evidence type="ECO:0000259" key="13">
    <source>
        <dbReference type="PROSITE" id="PS50146"/>
    </source>
</evidence>
<accession>A0ABW1X1V3</accession>
<comment type="cofactor">
    <cofactor evidence="1">
        <name>Mg(2+)</name>
        <dbReference type="ChEBI" id="CHEBI:18420"/>
    </cofactor>
</comment>
<evidence type="ECO:0000256" key="11">
    <source>
        <dbReference type="ARBA" id="ARBA00023209"/>
    </source>
</evidence>
<dbReference type="GO" id="GO:0016301">
    <property type="term" value="F:kinase activity"/>
    <property type="evidence" value="ECO:0007669"/>
    <property type="project" value="UniProtKB-KW"/>
</dbReference>
<keyword evidence="5" id="KW-0479">Metal-binding</keyword>
<feature type="domain" description="DAGKc" evidence="13">
    <location>
        <begin position="3"/>
        <end position="135"/>
    </location>
</feature>
<dbReference type="InterPro" id="IPR005218">
    <property type="entry name" value="Diacylglycerol/lipid_kinase"/>
</dbReference>
<keyword evidence="3" id="KW-0444">Lipid biosynthesis</keyword>
<dbReference type="InterPro" id="IPR016064">
    <property type="entry name" value="NAD/diacylglycerol_kinase_sf"/>
</dbReference>
<dbReference type="Proteomes" id="UP001596266">
    <property type="component" value="Unassembled WGS sequence"/>
</dbReference>
<dbReference type="Gene3D" id="2.60.200.40">
    <property type="match status" value="1"/>
</dbReference>
<evidence type="ECO:0000256" key="6">
    <source>
        <dbReference type="ARBA" id="ARBA00022741"/>
    </source>
</evidence>
<dbReference type="InterPro" id="IPR001206">
    <property type="entry name" value="Diacylglycerol_kinase_cat_dom"/>
</dbReference>
<evidence type="ECO:0000256" key="4">
    <source>
        <dbReference type="ARBA" id="ARBA00022679"/>
    </source>
</evidence>
<dbReference type="Pfam" id="PF00781">
    <property type="entry name" value="DAGK_cat"/>
    <property type="match status" value="1"/>
</dbReference>
<gene>
    <name evidence="14" type="ORF">ACFP57_06340</name>
</gene>
<evidence type="ECO:0000256" key="10">
    <source>
        <dbReference type="ARBA" id="ARBA00023098"/>
    </source>
</evidence>
<evidence type="ECO:0000256" key="2">
    <source>
        <dbReference type="ARBA" id="ARBA00005983"/>
    </source>
</evidence>
<keyword evidence="11" id="KW-0594">Phospholipid biosynthesis</keyword>
<dbReference type="InterPro" id="IPR050187">
    <property type="entry name" value="Lipid_Phosphate_FormReg"/>
</dbReference>
<name>A0ABW1X1V3_9ACTN</name>
<keyword evidence="15" id="KW-1185">Reference proteome</keyword>
<evidence type="ECO:0000313" key="14">
    <source>
        <dbReference type="EMBL" id="MFC6396603.1"/>
    </source>
</evidence>
<dbReference type="Pfam" id="PF19279">
    <property type="entry name" value="YegS_C"/>
    <property type="match status" value="1"/>
</dbReference>
<proteinExistence type="inferred from homology"/>
<dbReference type="RefSeq" id="WP_343885609.1">
    <property type="nucleotide sequence ID" value="NZ_BAAAKI010000009.1"/>
</dbReference>
<dbReference type="Gene3D" id="3.40.50.10330">
    <property type="entry name" value="Probable inorganic polyphosphate/atp-NAD kinase, domain 1"/>
    <property type="match status" value="1"/>
</dbReference>
<sequence>MDVPDRRIALVVNPSSGGGRAARLLPRVESVLHDRLRGSQLDVHRSEGYDHARRLCASAVAEGATDLLVMGGDGMAHLGINACAGTSTRLGVLPAGTGNDFVRGAKMPRTVTLATDAVVAGSTRTIDVSRVSGADLSSQWVGSVVSTGYDARVNQHTNTARLRLGALDYARVAITELARFSPLPYRIEVDGQPRELEAMIVAVANAGWFGGGMNICPAADVHDGELDVCIVHPLSRRMLAALLPTVFAGQHVRHPKVEVLRAKVVRVDGEGLLGMADGETLGDAPITVECAPGVLQVLSV</sequence>
<evidence type="ECO:0000313" key="15">
    <source>
        <dbReference type="Proteomes" id="UP001596266"/>
    </source>
</evidence>
<keyword evidence="6" id="KW-0547">Nucleotide-binding</keyword>
<evidence type="ECO:0000256" key="9">
    <source>
        <dbReference type="ARBA" id="ARBA00022842"/>
    </source>
</evidence>
<evidence type="ECO:0000256" key="1">
    <source>
        <dbReference type="ARBA" id="ARBA00001946"/>
    </source>
</evidence>
<dbReference type="InterPro" id="IPR017438">
    <property type="entry name" value="ATP-NAD_kinase_N"/>
</dbReference>
<comment type="caution">
    <text evidence="14">The sequence shown here is derived from an EMBL/GenBank/DDBJ whole genome shotgun (WGS) entry which is preliminary data.</text>
</comment>
<dbReference type="NCBIfam" id="TIGR00147">
    <property type="entry name" value="YegS/Rv2252/BmrU family lipid kinase"/>
    <property type="match status" value="1"/>
</dbReference>
<dbReference type="SUPFAM" id="SSF111331">
    <property type="entry name" value="NAD kinase/diacylglycerol kinase-like"/>
    <property type="match status" value="1"/>
</dbReference>
<evidence type="ECO:0000256" key="12">
    <source>
        <dbReference type="ARBA" id="ARBA00023264"/>
    </source>
</evidence>
<keyword evidence="4" id="KW-0808">Transferase</keyword>
<dbReference type="SMART" id="SM00046">
    <property type="entry name" value="DAGKc"/>
    <property type="match status" value="1"/>
</dbReference>
<keyword evidence="12" id="KW-1208">Phospholipid metabolism</keyword>
<keyword evidence="8" id="KW-0067">ATP-binding</keyword>
<organism evidence="14 15">
    <name type="scientific">Luteococcus sanguinis</name>
    <dbReference type="NCBI Taxonomy" id="174038"/>
    <lineage>
        <taxon>Bacteria</taxon>
        <taxon>Bacillati</taxon>
        <taxon>Actinomycetota</taxon>
        <taxon>Actinomycetes</taxon>
        <taxon>Propionibacteriales</taxon>
        <taxon>Propionibacteriaceae</taxon>
        <taxon>Luteococcus</taxon>
    </lineage>
</organism>
<protein>
    <submittedName>
        <fullName evidence="14">Diacylglycerol kinase family protein</fullName>
    </submittedName>
</protein>
<dbReference type="PANTHER" id="PTHR12358:SF106">
    <property type="entry name" value="LIPID KINASE YEGS"/>
    <property type="match status" value="1"/>
</dbReference>
<evidence type="ECO:0000256" key="7">
    <source>
        <dbReference type="ARBA" id="ARBA00022777"/>
    </source>
</evidence>